<accession>A0AAV5G9V8</accession>
<proteinExistence type="predicted"/>
<dbReference type="Proteomes" id="UP001054925">
    <property type="component" value="Unassembled WGS sequence"/>
</dbReference>
<name>A0AAV5G9V8_CORAM</name>
<dbReference type="EMBL" id="BQKK01000001">
    <property type="protein sequence ID" value="GJN42316.1"/>
    <property type="molecule type" value="Genomic_DNA"/>
</dbReference>
<organism evidence="1 2">
    <name type="scientific">Corynebacterium ammoniagenes</name>
    <name type="common">Brevibacterium ammoniagenes</name>
    <dbReference type="NCBI Taxonomy" id="1697"/>
    <lineage>
        <taxon>Bacteria</taxon>
        <taxon>Bacillati</taxon>
        <taxon>Actinomycetota</taxon>
        <taxon>Actinomycetes</taxon>
        <taxon>Mycobacteriales</taxon>
        <taxon>Corynebacteriaceae</taxon>
        <taxon>Corynebacterium</taxon>
    </lineage>
</organism>
<protein>
    <submittedName>
        <fullName evidence="1">Uncharacterized protein</fullName>
    </submittedName>
</protein>
<evidence type="ECO:0000313" key="2">
    <source>
        <dbReference type="Proteomes" id="UP001054925"/>
    </source>
</evidence>
<reference evidence="1" key="1">
    <citation type="submission" date="2021-12" db="EMBL/GenBank/DDBJ databases">
        <title>Draft genome sequence of Corynebacterium ammoniagenes strain T-723.</title>
        <authorList>
            <person name="Matsuzawa M."/>
            <person name="Hiratani M."/>
            <person name="Abe I."/>
            <person name="Tsuji Y."/>
            <person name="Nakamura J."/>
        </authorList>
    </citation>
    <scope>NUCLEOTIDE SEQUENCE</scope>
    <source>
        <strain evidence="1">T-723</strain>
    </source>
</reference>
<sequence length="81" mass="8919">MWISVLFELCFLQNAMKFRTKHRLCLTTPGKSRLLACEDADINNGQGIESGQTNVGIPADQNFSLLPIRGDEIGSIPQLDA</sequence>
<evidence type="ECO:0000313" key="1">
    <source>
        <dbReference type="EMBL" id="GJN42316.1"/>
    </source>
</evidence>
<gene>
    <name evidence="1" type="ORF">CAT723_07950</name>
</gene>
<dbReference type="AlphaFoldDB" id="A0AAV5G9V8"/>
<comment type="caution">
    <text evidence="1">The sequence shown here is derived from an EMBL/GenBank/DDBJ whole genome shotgun (WGS) entry which is preliminary data.</text>
</comment>